<accession>A0A4S4EKX0</accession>
<dbReference type="EMBL" id="SDRB02003906">
    <property type="protein sequence ID" value="THG16725.1"/>
    <property type="molecule type" value="Genomic_DNA"/>
</dbReference>
<dbReference type="AlphaFoldDB" id="A0A4S4EKX0"/>
<reference evidence="2 3" key="1">
    <citation type="journal article" date="2018" name="Proc. Natl. Acad. Sci. U.S.A.">
        <title>Draft genome sequence of Camellia sinensis var. sinensis provides insights into the evolution of the tea genome and tea quality.</title>
        <authorList>
            <person name="Wei C."/>
            <person name="Yang H."/>
            <person name="Wang S."/>
            <person name="Zhao J."/>
            <person name="Liu C."/>
            <person name="Gao L."/>
            <person name="Xia E."/>
            <person name="Lu Y."/>
            <person name="Tai Y."/>
            <person name="She G."/>
            <person name="Sun J."/>
            <person name="Cao H."/>
            <person name="Tong W."/>
            <person name="Gao Q."/>
            <person name="Li Y."/>
            <person name="Deng W."/>
            <person name="Jiang X."/>
            <person name="Wang W."/>
            <person name="Chen Q."/>
            <person name="Zhang S."/>
            <person name="Li H."/>
            <person name="Wu J."/>
            <person name="Wang P."/>
            <person name="Li P."/>
            <person name="Shi C."/>
            <person name="Zheng F."/>
            <person name="Jian J."/>
            <person name="Huang B."/>
            <person name="Shan D."/>
            <person name="Shi M."/>
            <person name="Fang C."/>
            <person name="Yue Y."/>
            <person name="Li F."/>
            <person name="Li D."/>
            <person name="Wei S."/>
            <person name="Han B."/>
            <person name="Jiang C."/>
            <person name="Yin Y."/>
            <person name="Xia T."/>
            <person name="Zhang Z."/>
            <person name="Bennetzen J.L."/>
            <person name="Zhao S."/>
            <person name="Wan X."/>
        </authorList>
    </citation>
    <scope>NUCLEOTIDE SEQUENCE [LARGE SCALE GENOMIC DNA]</scope>
    <source>
        <strain evidence="3">cv. Shuchazao</strain>
        <tissue evidence="2">Leaf</tissue>
    </source>
</reference>
<evidence type="ECO:0000313" key="2">
    <source>
        <dbReference type="EMBL" id="THG16725.1"/>
    </source>
</evidence>
<feature type="domain" description="Sey1/RHD3-like three-helix bundle" evidence="1">
    <location>
        <begin position="126"/>
        <end position="202"/>
    </location>
</feature>
<dbReference type="Pfam" id="PF20428">
    <property type="entry name" value="Sey1_3HB"/>
    <property type="match status" value="1"/>
</dbReference>
<dbReference type="STRING" id="542762.A0A4S4EKX0"/>
<evidence type="ECO:0000259" key="1">
    <source>
        <dbReference type="Pfam" id="PF20428"/>
    </source>
</evidence>
<keyword evidence="3" id="KW-1185">Reference proteome</keyword>
<dbReference type="InterPro" id="IPR046758">
    <property type="entry name" value="Sey1/RHD3-like_3HB"/>
</dbReference>
<name>A0A4S4EKX0_CAMSN</name>
<dbReference type="PANTHER" id="PTHR36355:SF1">
    <property type="entry name" value="EXPRESSED PROTEIN"/>
    <property type="match status" value="1"/>
</dbReference>
<comment type="caution">
    <text evidence="2">The sequence shown here is derived from an EMBL/GenBank/DDBJ whole genome shotgun (WGS) entry which is preliminary data.</text>
</comment>
<dbReference type="PANTHER" id="PTHR36355">
    <property type="entry name" value="EXPRESSED PROTEIN"/>
    <property type="match status" value="1"/>
</dbReference>
<dbReference type="Proteomes" id="UP000306102">
    <property type="component" value="Unassembled WGS sequence"/>
</dbReference>
<protein>
    <recommendedName>
        <fullName evidence="1">Sey1/RHD3-like three-helix bundle domain-containing protein</fullName>
    </recommendedName>
</protein>
<proteinExistence type="predicted"/>
<gene>
    <name evidence="2" type="ORF">TEA_011920</name>
</gene>
<evidence type="ECO:0000313" key="3">
    <source>
        <dbReference type="Proteomes" id="UP000306102"/>
    </source>
</evidence>
<sequence length="222" mass="25059">MGPGTIGNPIGSLVREDGWILGMELSRRNQFRLCVDFVKVSHGRPSVTDFLRRSPCPLIGSADFVAHFDDDDDDDTDLNQSLVLALWDLASSDELLRKFAEGGSGSKDKATAKKELSQLAKRRRYHRKKITGENDDLVHPAYQSMLGHIRSGTLDRFKDAFHKALNRGDEFSVAAYDCTESFTSLFDEGCAGMTWRKTVDRASKVFLEMHYNWHKRLTNDIA</sequence>
<organism evidence="2 3">
    <name type="scientific">Camellia sinensis var. sinensis</name>
    <name type="common">China tea</name>
    <dbReference type="NCBI Taxonomy" id="542762"/>
    <lineage>
        <taxon>Eukaryota</taxon>
        <taxon>Viridiplantae</taxon>
        <taxon>Streptophyta</taxon>
        <taxon>Embryophyta</taxon>
        <taxon>Tracheophyta</taxon>
        <taxon>Spermatophyta</taxon>
        <taxon>Magnoliopsida</taxon>
        <taxon>eudicotyledons</taxon>
        <taxon>Gunneridae</taxon>
        <taxon>Pentapetalae</taxon>
        <taxon>asterids</taxon>
        <taxon>Ericales</taxon>
        <taxon>Theaceae</taxon>
        <taxon>Camellia</taxon>
    </lineage>
</organism>